<sequence>MPKKNKGTQVLSGTCTCPKLERCDLLPKPIKDNLTKYGKYYARRIGRRCPREIIMCAGTRRERGDVSYWRGVTEDEPSGESITGAAYPCRRGILRWVSPTTLQHRNAGEKEGSGALNLRIASFAGN</sequence>
<protein>
    <submittedName>
        <fullName evidence="1">Uncharacterized protein</fullName>
    </submittedName>
</protein>
<accession>A0A4C1WXT5</accession>
<organism evidence="1 2">
    <name type="scientific">Eumeta variegata</name>
    <name type="common">Bagworm moth</name>
    <name type="synonym">Eumeta japonica</name>
    <dbReference type="NCBI Taxonomy" id="151549"/>
    <lineage>
        <taxon>Eukaryota</taxon>
        <taxon>Metazoa</taxon>
        <taxon>Ecdysozoa</taxon>
        <taxon>Arthropoda</taxon>
        <taxon>Hexapoda</taxon>
        <taxon>Insecta</taxon>
        <taxon>Pterygota</taxon>
        <taxon>Neoptera</taxon>
        <taxon>Endopterygota</taxon>
        <taxon>Lepidoptera</taxon>
        <taxon>Glossata</taxon>
        <taxon>Ditrysia</taxon>
        <taxon>Tineoidea</taxon>
        <taxon>Psychidae</taxon>
        <taxon>Oiketicinae</taxon>
        <taxon>Eumeta</taxon>
    </lineage>
</organism>
<name>A0A4C1WXT5_EUMVA</name>
<reference evidence="1 2" key="1">
    <citation type="journal article" date="2019" name="Commun. Biol.">
        <title>The bagworm genome reveals a unique fibroin gene that provides high tensile strength.</title>
        <authorList>
            <person name="Kono N."/>
            <person name="Nakamura H."/>
            <person name="Ohtoshi R."/>
            <person name="Tomita M."/>
            <person name="Numata K."/>
            <person name="Arakawa K."/>
        </authorList>
    </citation>
    <scope>NUCLEOTIDE SEQUENCE [LARGE SCALE GENOMIC DNA]</scope>
</reference>
<keyword evidence="2" id="KW-1185">Reference proteome</keyword>
<evidence type="ECO:0000313" key="1">
    <source>
        <dbReference type="EMBL" id="GBP54835.1"/>
    </source>
</evidence>
<evidence type="ECO:0000313" key="2">
    <source>
        <dbReference type="Proteomes" id="UP000299102"/>
    </source>
</evidence>
<dbReference type="Proteomes" id="UP000299102">
    <property type="component" value="Unassembled WGS sequence"/>
</dbReference>
<dbReference type="AlphaFoldDB" id="A0A4C1WXT5"/>
<proteinExistence type="predicted"/>
<dbReference type="EMBL" id="BGZK01000655">
    <property type="protein sequence ID" value="GBP54835.1"/>
    <property type="molecule type" value="Genomic_DNA"/>
</dbReference>
<gene>
    <name evidence="1" type="ORF">EVAR_87908_1</name>
</gene>
<comment type="caution">
    <text evidence="1">The sequence shown here is derived from an EMBL/GenBank/DDBJ whole genome shotgun (WGS) entry which is preliminary data.</text>
</comment>